<name>A0A3E0LC20_9CHRO</name>
<dbReference type="EMBL" id="QQWC01000001">
    <property type="protein sequence ID" value="REJ45081.1"/>
    <property type="molecule type" value="Genomic_DNA"/>
</dbReference>
<sequence length="60" mass="7073">MRAKASVRYWTKLCNVSLIFIAFPSDSRQQSLFRIRLIHPSTAIIWPESHQLLTFEIILE</sequence>
<reference evidence="1 2" key="1">
    <citation type="submission" date="2017-10" db="EMBL/GenBank/DDBJ databases">
        <title>A large-scale comparative metagenomic study reveals the eutrophication-driven functional interactions in six Microcystis-epibionts communities.</title>
        <authorList>
            <person name="Li Q."/>
            <person name="Lin F."/>
        </authorList>
    </citation>
    <scope>NUCLEOTIDE SEQUENCE [LARGE SCALE GENOMIC DNA]</scope>
    <source>
        <strain evidence="1">TF09</strain>
    </source>
</reference>
<evidence type="ECO:0000313" key="2">
    <source>
        <dbReference type="Proteomes" id="UP000256873"/>
    </source>
</evidence>
<dbReference type="Proteomes" id="UP000256873">
    <property type="component" value="Unassembled WGS sequence"/>
</dbReference>
<organism evidence="1 2">
    <name type="scientific">Microcystis flos-aquae TF09</name>
    <dbReference type="NCBI Taxonomy" id="2060473"/>
    <lineage>
        <taxon>Bacteria</taxon>
        <taxon>Bacillati</taxon>
        <taxon>Cyanobacteriota</taxon>
        <taxon>Cyanophyceae</taxon>
        <taxon>Oscillatoriophycideae</taxon>
        <taxon>Chroococcales</taxon>
        <taxon>Microcystaceae</taxon>
        <taxon>Microcystis</taxon>
    </lineage>
</organism>
<gene>
    <name evidence="1" type="ORF">DWQ54_04720</name>
</gene>
<accession>A0A3E0LC20</accession>
<protein>
    <submittedName>
        <fullName evidence="1">Uncharacterized protein</fullName>
    </submittedName>
</protein>
<proteinExistence type="predicted"/>
<comment type="caution">
    <text evidence="1">The sequence shown here is derived from an EMBL/GenBank/DDBJ whole genome shotgun (WGS) entry which is preliminary data.</text>
</comment>
<evidence type="ECO:0000313" key="1">
    <source>
        <dbReference type="EMBL" id="REJ45081.1"/>
    </source>
</evidence>
<dbReference type="AlphaFoldDB" id="A0A3E0LC20"/>